<keyword evidence="4" id="KW-1185">Reference proteome</keyword>
<comment type="caution">
    <text evidence="3">The sequence shown here is derived from an EMBL/GenBank/DDBJ whole genome shotgun (WGS) entry which is preliminary data.</text>
</comment>
<dbReference type="RefSeq" id="WP_101540748.1">
    <property type="nucleotide sequence ID" value="NZ_PKGS01000006.1"/>
</dbReference>
<reference evidence="3 4" key="1">
    <citation type="submission" date="2017-12" db="EMBL/GenBank/DDBJ databases">
        <title>Phylogenetic diversity of female urinary microbiome.</title>
        <authorList>
            <person name="Thomas-White K."/>
            <person name="Wolfe A.J."/>
        </authorList>
    </citation>
    <scope>NUCLEOTIDE SEQUENCE [LARGE SCALE GENOMIC DNA]</scope>
    <source>
        <strain evidence="3 4">UMB0119</strain>
    </source>
</reference>
<dbReference type="AlphaFoldDB" id="A0A2I1M6F6"/>
<protein>
    <submittedName>
        <fullName evidence="3">Peptidase S41</fullName>
    </submittedName>
</protein>
<dbReference type="GO" id="GO:0008236">
    <property type="term" value="F:serine-type peptidase activity"/>
    <property type="evidence" value="ECO:0007669"/>
    <property type="project" value="InterPro"/>
</dbReference>
<accession>A0A2I1M6F6</accession>
<evidence type="ECO:0000313" key="3">
    <source>
        <dbReference type="EMBL" id="PKZ15730.1"/>
    </source>
</evidence>
<dbReference type="Proteomes" id="UP000234335">
    <property type="component" value="Unassembled WGS sequence"/>
</dbReference>
<gene>
    <name evidence="3" type="ORF">CYJ34_07970</name>
</gene>
<name>A0A2I1M6F6_9FIRM</name>
<dbReference type="Gene3D" id="3.30.750.44">
    <property type="match status" value="1"/>
</dbReference>
<keyword evidence="1" id="KW-0732">Signal</keyword>
<feature type="chain" id="PRO_5014189228" evidence="1">
    <location>
        <begin position="23"/>
        <end position="467"/>
    </location>
</feature>
<sequence length="467" mass="53710">MKNKVKIFCLILVFMLINTSCAKRRLDQLETRRTQTIASDGGYNGIDDVFYPDNIDKYNVETYLKWYKDLQNPPKLQLPNPESPKPLTNKEMVEDFNYVFNELKSNYPFFKVLKRDYNIDFLGSYDKYLKRIESAKTDQEFIDEMTGIMGELNNYHARIADTAYVENTLKYYSKNWNTPSIYYEFLKMNKQVVRNRYNLQGEQTSSDGEKVQKRSMPFINKNKASNLSLEMPAEGIALLKVNAMVDPEKFSEDEDVLNEFLRNKHLYKVLIIDIRQNYGGNMDYWQKFLLPKILKSPKSVTNHLFFKNSDRAKLILADDTLNVQKLKDVDISGVKLNHSSDLKDFDYYIKDTITINPDESEKEYGFDGNIYLMVDKAVFSAAEGMASFMKHSDAAQLVGETTGGDGITLGVINDVMPNSGLVFTYTNTLGYAPDGSINAEKRTVPDIESESFKNSIETIEEIEDGNF</sequence>
<feature type="domain" description="Tail specific protease" evidence="2">
    <location>
        <begin position="237"/>
        <end position="448"/>
    </location>
</feature>
<dbReference type="Gene3D" id="3.90.226.10">
    <property type="entry name" value="2-enoyl-CoA Hydratase, Chain A, domain 1"/>
    <property type="match status" value="1"/>
</dbReference>
<evidence type="ECO:0000259" key="2">
    <source>
        <dbReference type="Pfam" id="PF03572"/>
    </source>
</evidence>
<dbReference type="InterPro" id="IPR029045">
    <property type="entry name" value="ClpP/crotonase-like_dom_sf"/>
</dbReference>
<proteinExistence type="predicted"/>
<evidence type="ECO:0000256" key="1">
    <source>
        <dbReference type="SAM" id="SignalP"/>
    </source>
</evidence>
<dbReference type="InterPro" id="IPR005151">
    <property type="entry name" value="Tail-specific_protease"/>
</dbReference>
<dbReference type="EMBL" id="PKGS01000006">
    <property type="protein sequence ID" value="PKZ15730.1"/>
    <property type="molecule type" value="Genomic_DNA"/>
</dbReference>
<dbReference type="Pfam" id="PF03572">
    <property type="entry name" value="Peptidase_S41"/>
    <property type="match status" value="1"/>
</dbReference>
<dbReference type="GO" id="GO:0006508">
    <property type="term" value="P:proteolysis"/>
    <property type="evidence" value="ECO:0007669"/>
    <property type="project" value="InterPro"/>
</dbReference>
<dbReference type="SUPFAM" id="SSF52096">
    <property type="entry name" value="ClpP/crotonase"/>
    <property type="match status" value="1"/>
</dbReference>
<evidence type="ECO:0000313" key="4">
    <source>
        <dbReference type="Proteomes" id="UP000234335"/>
    </source>
</evidence>
<organism evidence="3 4">
    <name type="scientific">Anaerococcus octavius</name>
    <dbReference type="NCBI Taxonomy" id="54007"/>
    <lineage>
        <taxon>Bacteria</taxon>
        <taxon>Bacillati</taxon>
        <taxon>Bacillota</taxon>
        <taxon>Tissierellia</taxon>
        <taxon>Tissierellales</taxon>
        <taxon>Peptoniphilaceae</taxon>
        <taxon>Anaerococcus</taxon>
    </lineage>
</organism>
<feature type="signal peptide" evidence="1">
    <location>
        <begin position="1"/>
        <end position="22"/>
    </location>
</feature>